<dbReference type="EMBL" id="BAAAPF010000366">
    <property type="protein sequence ID" value="GAA1504834.1"/>
    <property type="molecule type" value="Genomic_DNA"/>
</dbReference>
<reference evidence="2" key="1">
    <citation type="journal article" date="2019" name="Int. J. Syst. Evol. Microbiol.">
        <title>The Global Catalogue of Microorganisms (GCM) 10K type strain sequencing project: providing services to taxonomists for standard genome sequencing and annotation.</title>
        <authorList>
            <consortium name="The Broad Institute Genomics Platform"/>
            <consortium name="The Broad Institute Genome Sequencing Center for Infectious Disease"/>
            <person name="Wu L."/>
            <person name="Ma J."/>
        </authorList>
    </citation>
    <scope>NUCLEOTIDE SEQUENCE [LARGE SCALE GENOMIC DNA]</scope>
    <source>
        <strain evidence="2">JCM 15481</strain>
    </source>
</reference>
<proteinExistence type="predicted"/>
<keyword evidence="2" id="KW-1185">Reference proteome</keyword>
<name>A0ABP4KKB0_9ACTN</name>
<accession>A0ABP4KKB0</accession>
<dbReference type="Proteomes" id="UP001500443">
    <property type="component" value="Unassembled WGS sequence"/>
</dbReference>
<comment type="caution">
    <text evidence="1">The sequence shown here is derived from an EMBL/GenBank/DDBJ whole genome shotgun (WGS) entry which is preliminary data.</text>
</comment>
<protein>
    <submittedName>
        <fullName evidence="1">Uncharacterized protein</fullName>
    </submittedName>
</protein>
<sequence length="76" mass="8582">MPEQQAVQGLVGGEDAERFEHVKRPPSGTCRTCPAWWGQSERRMDAMASVRQQKDVDIQTITVLPGEDNVTEEKIR</sequence>
<organism evidence="1 2">
    <name type="scientific">Streptomyces synnematoformans</name>
    <dbReference type="NCBI Taxonomy" id="415721"/>
    <lineage>
        <taxon>Bacteria</taxon>
        <taxon>Bacillati</taxon>
        <taxon>Actinomycetota</taxon>
        <taxon>Actinomycetes</taxon>
        <taxon>Kitasatosporales</taxon>
        <taxon>Streptomycetaceae</taxon>
        <taxon>Streptomyces</taxon>
    </lineage>
</organism>
<evidence type="ECO:0000313" key="1">
    <source>
        <dbReference type="EMBL" id="GAA1504834.1"/>
    </source>
</evidence>
<gene>
    <name evidence="1" type="ORF">GCM10009802_61270</name>
</gene>
<evidence type="ECO:0000313" key="2">
    <source>
        <dbReference type="Proteomes" id="UP001500443"/>
    </source>
</evidence>